<evidence type="ECO:0000256" key="1">
    <source>
        <dbReference type="SAM" id="SignalP"/>
    </source>
</evidence>
<dbReference type="Proteomes" id="UP001153292">
    <property type="component" value="Chromosome 6"/>
</dbReference>
<protein>
    <submittedName>
        <fullName evidence="2">Uncharacterized protein</fullName>
    </submittedName>
</protein>
<feature type="signal peptide" evidence="1">
    <location>
        <begin position="1"/>
        <end position="17"/>
    </location>
</feature>
<sequence>MKVLLIVITALITTIEARPNVVYPTNVVTVPPNCPAGQEWINGQCREVWFLIRNDYFVKEANAPAHYDGSANYQNTIVVPPNCGPGQALINGVCRDIWKSKETAPQNVVIVPENCPPGKVFVNGKCRIVWFANQEQSKVWSLLVNTLKSAEERSKRQAEEDDMIMNENINTKNIISVPNQCPVGYKPDALGICREIFS</sequence>
<organism evidence="2 3">
    <name type="scientific">Chilo suppressalis</name>
    <name type="common">Asiatic rice borer moth</name>
    <dbReference type="NCBI Taxonomy" id="168631"/>
    <lineage>
        <taxon>Eukaryota</taxon>
        <taxon>Metazoa</taxon>
        <taxon>Ecdysozoa</taxon>
        <taxon>Arthropoda</taxon>
        <taxon>Hexapoda</taxon>
        <taxon>Insecta</taxon>
        <taxon>Pterygota</taxon>
        <taxon>Neoptera</taxon>
        <taxon>Endopterygota</taxon>
        <taxon>Lepidoptera</taxon>
        <taxon>Glossata</taxon>
        <taxon>Ditrysia</taxon>
        <taxon>Pyraloidea</taxon>
        <taxon>Crambidae</taxon>
        <taxon>Crambinae</taxon>
        <taxon>Chilo</taxon>
    </lineage>
</organism>
<name>A0ABN8BB56_CHISP</name>
<dbReference type="SUPFAM" id="SSF57184">
    <property type="entry name" value="Growth factor receptor domain"/>
    <property type="match status" value="1"/>
</dbReference>
<keyword evidence="1" id="KW-0732">Signal</keyword>
<proteinExistence type="predicted"/>
<accession>A0ABN8BB56</accession>
<keyword evidence="3" id="KW-1185">Reference proteome</keyword>
<dbReference type="EMBL" id="OU963899">
    <property type="protein sequence ID" value="CAH0406453.1"/>
    <property type="molecule type" value="Genomic_DNA"/>
</dbReference>
<feature type="chain" id="PRO_5047042012" evidence="1">
    <location>
        <begin position="18"/>
        <end position="198"/>
    </location>
</feature>
<dbReference type="InterPro" id="IPR009030">
    <property type="entry name" value="Growth_fac_rcpt_cys_sf"/>
</dbReference>
<evidence type="ECO:0000313" key="2">
    <source>
        <dbReference type="EMBL" id="CAH0406453.1"/>
    </source>
</evidence>
<reference evidence="2" key="1">
    <citation type="submission" date="2021-12" db="EMBL/GenBank/DDBJ databases">
        <authorList>
            <person name="King R."/>
        </authorList>
    </citation>
    <scope>NUCLEOTIDE SEQUENCE</scope>
</reference>
<gene>
    <name evidence="2" type="ORF">CHILSU_LOCUS9827</name>
</gene>
<evidence type="ECO:0000313" key="3">
    <source>
        <dbReference type="Proteomes" id="UP001153292"/>
    </source>
</evidence>